<gene>
    <name evidence="1" type="ORF">GQ26_0131920</name>
</gene>
<organism evidence="1">
    <name type="scientific">Talaromyces marneffei PM1</name>
    <dbReference type="NCBI Taxonomy" id="1077442"/>
    <lineage>
        <taxon>Eukaryota</taxon>
        <taxon>Fungi</taxon>
        <taxon>Dikarya</taxon>
        <taxon>Ascomycota</taxon>
        <taxon>Pezizomycotina</taxon>
        <taxon>Eurotiomycetes</taxon>
        <taxon>Eurotiomycetidae</taxon>
        <taxon>Eurotiales</taxon>
        <taxon>Trichocomaceae</taxon>
        <taxon>Talaromyces</taxon>
        <taxon>Talaromyces sect. Talaromyces</taxon>
    </lineage>
</organism>
<comment type="caution">
    <text evidence="1">The sequence shown here is derived from an EMBL/GenBank/DDBJ whole genome shotgun (WGS) entry which is preliminary data.</text>
</comment>
<name>A0A093VDT0_TALMA</name>
<accession>A0A093VDT0</accession>
<dbReference type="HOGENOM" id="CLU_765273_0_0_1"/>
<dbReference type="PANTHER" id="PTHR38791">
    <property type="entry name" value="ZN(II)2CYS6 TRANSCRIPTION FACTOR (EUROFUNG)-RELATED-RELATED"/>
    <property type="match status" value="1"/>
</dbReference>
<reference evidence="1" key="1">
    <citation type="journal article" date="2014" name="PLoS Genet.">
        <title>Signature Gene Expression Reveals Novel Clues to the Molecular Mechanisms of Dimorphic Transition in Penicillium marneffei.</title>
        <authorList>
            <person name="Yang E."/>
            <person name="Wang G."/>
            <person name="Cai J."/>
            <person name="Woo P.C."/>
            <person name="Lau S.K."/>
            <person name="Yuen K.-Y."/>
            <person name="Chow W.-N."/>
            <person name="Lin X."/>
        </authorList>
    </citation>
    <scope>NUCLEOTIDE SEQUENCE [LARGE SCALE GENOMIC DNA]</scope>
    <source>
        <strain evidence="1">PM1</strain>
    </source>
</reference>
<dbReference type="AlphaFoldDB" id="A0A093VDT0"/>
<dbReference type="eggNOG" id="ENOG502TBJS">
    <property type="taxonomic scope" value="Eukaryota"/>
</dbReference>
<evidence type="ECO:0000313" key="1">
    <source>
        <dbReference type="EMBL" id="KFX48129.1"/>
    </source>
</evidence>
<proteinExistence type="predicted"/>
<dbReference type="EMBL" id="JPOX01000013">
    <property type="protein sequence ID" value="KFX48129.1"/>
    <property type="molecule type" value="Genomic_DNA"/>
</dbReference>
<protein>
    <submittedName>
        <fullName evidence="1">Uncharacterized protein</fullName>
    </submittedName>
</protein>
<dbReference type="InterPro" id="IPR053175">
    <property type="entry name" value="DHMBA_Reg_Transcription_Factor"/>
</dbReference>
<sequence>MFDIVPAERGPGRTVVEVLDALTDGLLVIRAASLQTIEGRRKLHVKYRKAMGEVRESISLYPNSRALIAPIYLFALYEMIVNTSLADRTWQTHLNGMLVMIQHNHNTGGNRMPTEDNMSAARQFALSEETPDIQEFFSLRPQMDSIEKAWLLLDVTKARLRKLVTSMDHFSAVDNPNSVVTIKKIDVEKLRVSVKRIQRDLRLITNLLPKKYHPVMIPKTTGCDIASGLPSTCNGYYGESYPDNFLCTRWNEYRTLILITGDFLLKTGRFLYAGTSRPNGRETTTLTRMMKEAIDGIYASVAYLYDDSKMRITGQKEADVDSAWINTSSMKTLDALNLMWPLHCAVAMEFGATKAQRDWMKKVLQYMGCKMRIPKAMSLADTPIQAFTYSEVLAGLTLLGAGVLRSV</sequence>